<evidence type="ECO:0000259" key="6">
    <source>
        <dbReference type="Pfam" id="PF01702"/>
    </source>
</evidence>
<protein>
    <recommendedName>
        <fullName evidence="5">Queuine tRNA-ribosyltransferase accessory subunit 2</fullName>
    </recommendedName>
    <alternativeName>
        <fullName evidence="5">Queuine tRNA-ribosyltransferase domain-containing protein 1</fullName>
    </alternativeName>
</protein>
<evidence type="ECO:0000313" key="7">
    <source>
        <dbReference type="EMBL" id="CAG2200091.1"/>
    </source>
</evidence>
<dbReference type="PANTHER" id="PTHR46064:SF1">
    <property type="entry name" value="QUEUINE TRNA-RIBOSYLTRANSFERASE ACCESSORY SUBUNIT 2"/>
    <property type="match status" value="1"/>
</dbReference>
<dbReference type="GO" id="GO:0005737">
    <property type="term" value="C:cytoplasm"/>
    <property type="evidence" value="ECO:0007669"/>
    <property type="project" value="UniProtKB-SubCell"/>
</dbReference>
<evidence type="ECO:0000256" key="4">
    <source>
        <dbReference type="ARBA" id="ARBA00022833"/>
    </source>
</evidence>
<organism evidence="7 8">
    <name type="scientific">Mytilus edulis</name>
    <name type="common">Blue mussel</name>
    <dbReference type="NCBI Taxonomy" id="6550"/>
    <lineage>
        <taxon>Eukaryota</taxon>
        <taxon>Metazoa</taxon>
        <taxon>Spiralia</taxon>
        <taxon>Lophotrochozoa</taxon>
        <taxon>Mollusca</taxon>
        <taxon>Bivalvia</taxon>
        <taxon>Autobranchia</taxon>
        <taxon>Pteriomorphia</taxon>
        <taxon>Mytilida</taxon>
        <taxon>Mytiloidea</taxon>
        <taxon>Mytilidae</taxon>
        <taxon>Mytilinae</taxon>
        <taxon>Mytilus</taxon>
    </lineage>
</organism>
<feature type="binding site" evidence="5">
    <location>
        <position position="332"/>
    </location>
    <ligand>
        <name>Zn(2+)</name>
        <dbReference type="ChEBI" id="CHEBI:29105"/>
    </ligand>
</feature>
<dbReference type="GO" id="GO:0006400">
    <property type="term" value="P:tRNA modification"/>
    <property type="evidence" value="ECO:0007669"/>
    <property type="project" value="InterPro"/>
</dbReference>
<comment type="subunit">
    <text evidence="5">Heterodimer of a catalytic subunit and an accessory subunit.</text>
</comment>
<dbReference type="PANTHER" id="PTHR46064">
    <property type="entry name" value="QUEUINE TRNA-RIBOSYLTRANSFERASE ACCESSORY SUBUNIT 2"/>
    <property type="match status" value="1"/>
</dbReference>
<evidence type="ECO:0000256" key="3">
    <source>
        <dbReference type="ARBA" id="ARBA00022723"/>
    </source>
</evidence>
<dbReference type="GO" id="GO:0008479">
    <property type="term" value="F:tRNA-guanosine(34) queuine transglycosylase activity"/>
    <property type="evidence" value="ECO:0007669"/>
    <property type="project" value="UniProtKB-UniRule"/>
</dbReference>
<feature type="binding site" evidence="5">
    <location>
        <position position="363"/>
    </location>
    <ligand>
        <name>Zn(2+)</name>
        <dbReference type="ChEBI" id="CHEBI:29105"/>
    </ligand>
</feature>
<dbReference type="Gene3D" id="3.20.20.105">
    <property type="entry name" value="Queuine tRNA-ribosyltransferase-like"/>
    <property type="match status" value="1"/>
</dbReference>
<dbReference type="AlphaFoldDB" id="A0A8S3QZ04"/>
<keyword evidence="7" id="KW-0328">Glycosyltransferase</keyword>
<feature type="domain" description="tRNA-guanine(15) transglycosylase-like" evidence="6">
    <location>
        <begin position="25"/>
        <end position="372"/>
    </location>
</feature>
<name>A0A8S3QZ04_MYTED</name>
<dbReference type="InterPro" id="IPR028592">
    <property type="entry name" value="QTRTD1"/>
</dbReference>
<accession>A0A8S3QZ04</accession>
<dbReference type="SUPFAM" id="SSF51713">
    <property type="entry name" value="tRNA-guanine transglycosylase"/>
    <property type="match status" value="1"/>
</dbReference>
<dbReference type="HAMAP" id="MF_03043">
    <property type="entry name" value="QTRT2"/>
    <property type="match status" value="1"/>
</dbReference>
<dbReference type="Proteomes" id="UP000683360">
    <property type="component" value="Unassembled WGS sequence"/>
</dbReference>
<proteinExistence type="inferred from homology"/>
<sequence length="402" mass="45547">MKFSVQNVKNGCRLGLITDLGKNGTKSIETPMCMLYTRGGNAPHLTLDVLKKIQRVPPMAHMYLSSLAEHSEAVTQFKEGIAHFCGMQDFAVYCSLHDPATEVPSGYNEKSGTAIWTKGGKYKLDVNHFMQIQEAFQPDICEALYDGDTNKDSTRKRLLKAMDRTLNYLDEIQDKWKSSQKLQKTALFGVIEGGFSVQERQKSAHETVTRNVDGFVLAGFHNNGPKTEMFDLSQVTEICQKTMECLPENKPRLMQNAWRPDKVMEGIALGIDMFDSSYPYIVTERGCGLVFKFNVCASPEEQKGNGDHLLGFQINLADKKYVDDFGPLLEGCTCYACQNFTRSYINHLLNTSELLSSVLLMIHNFHHYFVFFLFQPQLILNSSIRFLFQTISLFCIQDGRIL</sequence>
<dbReference type="InterPro" id="IPR002616">
    <property type="entry name" value="tRNA_ribo_trans-like"/>
</dbReference>
<keyword evidence="2 5" id="KW-0819">tRNA processing</keyword>
<feature type="binding site" evidence="5">
    <location>
        <position position="337"/>
    </location>
    <ligand>
        <name>Zn(2+)</name>
        <dbReference type="ChEBI" id="CHEBI:29105"/>
    </ligand>
</feature>
<comment type="subcellular location">
    <subcellularLocation>
        <location evidence="5">Cytoplasm</location>
    </subcellularLocation>
</comment>
<keyword evidence="4 5" id="KW-0862">Zinc</keyword>
<evidence type="ECO:0000313" key="8">
    <source>
        <dbReference type="Proteomes" id="UP000683360"/>
    </source>
</evidence>
<dbReference type="EMBL" id="CAJPWZ010000731">
    <property type="protein sequence ID" value="CAG2200091.1"/>
    <property type="molecule type" value="Genomic_DNA"/>
</dbReference>
<dbReference type="InterPro" id="IPR036511">
    <property type="entry name" value="TGT-like_sf"/>
</dbReference>
<dbReference type="OrthoDB" id="27601at2759"/>
<evidence type="ECO:0000256" key="2">
    <source>
        <dbReference type="ARBA" id="ARBA00022694"/>
    </source>
</evidence>
<evidence type="ECO:0000256" key="5">
    <source>
        <dbReference type="HAMAP-Rule" id="MF_03043"/>
    </source>
</evidence>
<keyword evidence="8" id="KW-1185">Reference proteome</keyword>
<keyword evidence="7" id="KW-0808">Transferase</keyword>
<comment type="similarity">
    <text evidence="5">Belongs to the queuine tRNA-ribosyltransferase family. QTRT2 subfamily.</text>
</comment>
<gene>
    <name evidence="7" type="ORF">MEDL_14791</name>
</gene>
<comment type="caution">
    <text evidence="7">The sequence shown here is derived from an EMBL/GenBank/DDBJ whole genome shotgun (WGS) entry which is preliminary data.</text>
</comment>
<keyword evidence="1 5" id="KW-0963">Cytoplasm</keyword>
<feature type="binding site" evidence="5">
    <location>
        <position position="334"/>
    </location>
    <ligand>
        <name>Zn(2+)</name>
        <dbReference type="ChEBI" id="CHEBI:29105"/>
    </ligand>
</feature>
<comment type="function">
    <text evidence="5">Non-catalytic subunit of the queuine tRNA-ribosyltransferase (TGT) that catalyzes the base-exchange of a guanine (G) residue with queuine (Q) at position 34 (anticodon wobble position) in tRNAs with GU(N) anticodons (tRNA-Asp, -Asn, -His and -Tyr), resulting in the hypermodified nucleoside queuosine (7-(((4,5-cis-dihydroxy-2-cyclopenten-1-yl)amino)methyl)-7-deazaguanosine).</text>
</comment>
<reference evidence="7" key="1">
    <citation type="submission" date="2021-03" db="EMBL/GenBank/DDBJ databases">
        <authorList>
            <person name="Bekaert M."/>
        </authorList>
    </citation>
    <scope>NUCLEOTIDE SEQUENCE</scope>
</reference>
<comment type="cofactor">
    <cofactor evidence="5">
        <name>Zn(2+)</name>
        <dbReference type="ChEBI" id="CHEBI:29105"/>
    </cofactor>
    <text evidence="5">Binds 1 zinc ion per subunit.</text>
</comment>
<dbReference type="Pfam" id="PF01702">
    <property type="entry name" value="TGT"/>
    <property type="match status" value="1"/>
</dbReference>
<keyword evidence="3 5" id="KW-0479">Metal-binding</keyword>
<dbReference type="GO" id="GO:0046872">
    <property type="term" value="F:metal ion binding"/>
    <property type="evidence" value="ECO:0007669"/>
    <property type="project" value="UniProtKB-KW"/>
</dbReference>
<dbReference type="NCBIfam" id="TIGR00449">
    <property type="entry name" value="tgt_general"/>
    <property type="match status" value="1"/>
</dbReference>
<evidence type="ECO:0000256" key="1">
    <source>
        <dbReference type="ARBA" id="ARBA00022490"/>
    </source>
</evidence>
<dbReference type="InterPro" id="IPR050852">
    <property type="entry name" value="Queuine_tRNA-ribosyltrfase"/>
</dbReference>